<comment type="caution">
    <text evidence="1">The sequence shown here is derived from an EMBL/GenBank/DDBJ whole genome shotgun (WGS) entry which is preliminary data.</text>
</comment>
<organism evidence="1 2">
    <name type="scientific">Lelliottia wanjuensis</name>
    <dbReference type="NCBI Taxonomy" id="3050585"/>
    <lineage>
        <taxon>Bacteria</taxon>
        <taxon>Pseudomonadati</taxon>
        <taxon>Pseudomonadota</taxon>
        <taxon>Gammaproteobacteria</taxon>
        <taxon>Enterobacterales</taxon>
        <taxon>Enterobacteriaceae</taxon>
        <taxon>Lelliottia</taxon>
    </lineage>
</organism>
<proteinExistence type="predicted"/>
<protein>
    <submittedName>
        <fullName evidence="1">YlcG family protein</fullName>
    </submittedName>
</protein>
<evidence type="ECO:0000313" key="1">
    <source>
        <dbReference type="EMBL" id="MDK9364189.1"/>
    </source>
</evidence>
<dbReference type="RefSeq" id="WP_285149514.1">
    <property type="nucleotide sequence ID" value="NZ_JASSOM010000056.1"/>
</dbReference>
<dbReference type="AlphaFoldDB" id="A0AAP4FW41"/>
<dbReference type="InterPro" id="IPR049596">
    <property type="entry name" value="YlcG-like"/>
</dbReference>
<dbReference type="NCBIfam" id="NF033498">
    <property type="entry name" value="YlcG_phage_expr"/>
    <property type="match status" value="1"/>
</dbReference>
<evidence type="ECO:0000313" key="2">
    <source>
        <dbReference type="Proteomes" id="UP001223214"/>
    </source>
</evidence>
<dbReference type="EMBL" id="JASSOM010000056">
    <property type="protein sequence ID" value="MDK9364189.1"/>
    <property type="molecule type" value="Genomic_DNA"/>
</dbReference>
<dbReference type="Proteomes" id="UP001223214">
    <property type="component" value="Unassembled WGS sequence"/>
</dbReference>
<keyword evidence="2" id="KW-1185">Reference proteome</keyword>
<gene>
    <name evidence="1" type="ORF">QQF32_13380</name>
</gene>
<name>A0AAP4FW41_9ENTR</name>
<reference evidence="1 2" key="1">
    <citation type="submission" date="2023-06" db="EMBL/GenBank/DDBJ databases">
        <title>Identification and characterization of antibiotic-resistant Gram-negative bacteria.</title>
        <authorList>
            <person name="Cho G.-S."/>
            <person name="Lee J."/>
            <person name="Tai E."/>
            <person name="Jeong S."/>
            <person name="Kim I."/>
            <person name="Kim B.-E."/>
            <person name="Jeong M.-I."/>
            <person name="Oh K.-K."/>
            <person name="Franz C.M.A.P."/>
        </authorList>
    </citation>
    <scope>NUCLEOTIDE SEQUENCE [LARGE SCALE GENOMIC DNA]</scope>
    <source>
        <strain evidence="1 2">V106_12</strain>
    </source>
</reference>
<sequence>MTHPIIIFELRRKWHQLRRFHIASSVLVDYRILKNYAARLLKEKK</sequence>
<accession>A0AAP4FW41</accession>